<dbReference type="OrthoDB" id="9773828at2"/>
<dbReference type="PANTHER" id="PTHR43312:SF1">
    <property type="entry name" value="NADP-DEPENDENT OXIDOREDUCTASE DOMAIN-CONTAINING PROTEIN"/>
    <property type="match status" value="1"/>
</dbReference>
<dbReference type="InterPro" id="IPR023210">
    <property type="entry name" value="NADP_OxRdtase_dom"/>
</dbReference>
<reference evidence="3" key="1">
    <citation type="submission" date="2016-10" db="EMBL/GenBank/DDBJ databases">
        <authorList>
            <person name="de Groot N.N."/>
        </authorList>
    </citation>
    <scope>NUCLEOTIDE SEQUENCE [LARGE SCALE GENOMIC DNA]</scope>
    <source>
        <strain evidence="3">10nlg</strain>
    </source>
</reference>
<dbReference type="Pfam" id="PF00248">
    <property type="entry name" value="Aldo_ket_red"/>
    <property type="match status" value="1"/>
</dbReference>
<dbReference type="InterPro" id="IPR053135">
    <property type="entry name" value="AKR2_Oxidoreductase"/>
</dbReference>
<organism evidence="2 3">
    <name type="scientific">Salisediminibacterium halotolerans</name>
    <dbReference type="NCBI Taxonomy" id="517425"/>
    <lineage>
        <taxon>Bacteria</taxon>
        <taxon>Bacillati</taxon>
        <taxon>Bacillota</taxon>
        <taxon>Bacilli</taxon>
        <taxon>Bacillales</taxon>
        <taxon>Bacillaceae</taxon>
        <taxon>Salisediminibacterium</taxon>
    </lineage>
</organism>
<dbReference type="CDD" id="cd19086">
    <property type="entry name" value="AKR_AKR11C1"/>
    <property type="match status" value="1"/>
</dbReference>
<dbReference type="Proteomes" id="UP000199318">
    <property type="component" value="Unassembled WGS sequence"/>
</dbReference>
<dbReference type="EMBL" id="FOGV01000021">
    <property type="protein sequence ID" value="SES22040.1"/>
    <property type="molecule type" value="Genomic_DNA"/>
</dbReference>
<feature type="domain" description="NADP-dependent oxidoreductase" evidence="1">
    <location>
        <begin position="15"/>
        <end position="300"/>
    </location>
</feature>
<dbReference type="Gene3D" id="3.20.20.100">
    <property type="entry name" value="NADP-dependent oxidoreductase domain"/>
    <property type="match status" value="1"/>
</dbReference>
<dbReference type="SUPFAM" id="SSF51430">
    <property type="entry name" value="NAD(P)-linked oxidoreductase"/>
    <property type="match status" value="1"/>
</dbReference>
<comment type="caution">
    <text evidence="2">The sequence shown here is derived from an EMBL/GenBank/DDBJ whole genome shotgun (WGS) entry which is preliminary data.</text>
</comment>
<evidence type="ECO:0000313" key="3">
    <source>
        <dbReference type="Proteomes" id="UP000199318"/>
    </source>
</evidence>
<protein>
    <submittedName>
        <fullName evidence="2">Predicted oxidoreductase</fullName>
    </submittedName>
</protein>
<dbReference type="RefSeq" id="WP_093073864.1">
    <property type="nucleotide sequence ID" value="NZ_FOGV01000021.1"/>
</dbReference>
<evidence type="ECO:0000259" key="1">
    <source>
        <dbReference type="Pfam" id="PF00248"/>
    </source>
</evidence>
<dbReference type="PANTHER" id="PTHR43312">
    <property type="entry name" value="D-THREO-ALDOSE 1-DEHYDROGENASE"/>
    <property type="match status" value="1"/>
</dbReference>
<dbReference type="STRING" id="1464123.SAMN05444126_12133"/>
<dbReference type="AlphaFoldDB" id="A0A1H9VJX3"/>
<sequence>MKKRPLGNTGKFVSEIGLGAWQLGNIKNGGTMTEREGIEIVEQALESGCNFFDTAPNYALGKSERILGKALDGKRDEVIISSKFGHHANGEIDFDPATIAPSVDDSLGRLKTNYLDCVLLHNPPFEYLNGETEHFAELEKLKQAGKIDSYGVSVDTSEEMFAAINQTNSQVIEVMFNIFHQDPANAFQAAYEKGIGLIVKVPLDSGWLSGKYNAESTFADIRSRWTPEIIKMRTNMLEETKKYLNENESLVKQAMAFILAYEQVSTVIPGAKSVAQLEENFSAAGSSMDSETVKQLQQMWENELKDNSLPW</sequence>
<keyword evidence="3" id="KW-1185">Reference proteome</keyword>
<accession>A0A1H9VJX3</accession>
<name>A0A1H9VJX3_9BACI</name>
<dbReference type="InterPro" id="IPR036812">
    <property type="entry name" value="NAD(P)_OxRdtase_dom_sf"/>
</dbReference>
<gene>
    <name evidence="2" type="ORF">SAMN05444126_12133</name>
</gene>
<evidence type="ECO:0000313" key="2">
    <source>
        <dbReference type="EMBL" id="SES22040.1"/>
    </source>
</evidence>
<proteinExistence type="predicted"/>